<accession>A0ABR4J9R8</accession>
<keyword evidence="3" id="KW-1185">Reference proteome</keyword>
<evidence type="ECO:0000313" key="3">
    <source>
        <dbReference type="Proteomes" id="UP001610444"/>
    </source>
</evidence>
<gene>
    <name evidence="2" type="ORF">BJX68DRAFT_251279</name>
</gene>
<comment type="caution">
    <text evidence="2">The sequence shown here is derived from an EMBL/GenBank/DDBJ whole genome shotgun (WGS) entry which is preliminary data.</text>
</comment>
<keyword evidence="1" id="KW-0472">Membrane</keyword>
<dbReference type="RefSeq" id="XP_070891861.1">
    <property type="nucleotide sequence ID" value="XM_071042368.1"/>
</dbReference>
<keyword evidence="1" id="KW-0812">Transmembrane</keyword>
<dbReference type="Proteomes" id="UP001610444">
    <property type="component" value="Unassembled WGS sequence"/>
</dbReference>
<keyword evidence="1" id="KW-1133">Transmembrane helix</keyword>
<feature type="transmembrane region" description="Helical" evidence="1">
    <location>
        <begin position="7"/>
        <end position="31"/>
    </location>
</feature>
<dbReference type="GeneID" id="98157532"/>
<dbReference type="EMBL" id="JBFXLR010000142">
    <property type="protein sequence ID" value="KAL2835812.1"/>
    <property type="molecule type" value="Genomic_DNA"/>
</dbReference>
<organism evidence="2 3">
    <name type="scientific">Aspergillus pseudodeflectus</name>
    <dbReference type="NCBI Taxonomy" id="176178"/>
    <lineage>
        <taxon>Eukaryota</taxon>
        <taxon>Fungi</taxon>
        <taxon>Dikarya</taxon>
        <taxon>Ascomycota</taxon>
        <taxon>Pezizomycotina</taxon>
        <taxon>Eurotiomycetes</taxon>
        <taxon>Eurotiomycetidae</taxon>
        <taxon>Eurotiales</taxon>
        <taxon>Aspergillaceae</taxon>
        <taxon>Aspergillus</taxon>
        <taxon>Aspergillus subgen. Nidulantes</taxon>
    </lineage>
</organism>
<protein>
    <submittedName>
        <fullName evidence="2">Uncharacterized protein</fullName>
    </submittedName>
</protein>
<proteinExistence type="predicted"/>
<reference evidence="2 3" key="1">
    <citation type="submission" date="2024-07" db="EMBL/GenBank/DDBJ databases">
        <title>Section-level genome sequencing and comparative genomics of Aspergillus sections Usti and Cavernicolus.</title>
        <authorList>
            <consortium name="Lawrence Berkeley National Laboratory"/>
            <person name="Nybo J.L."/>
            <person name="Vesth T.C."/>
            <person name="Theobald S."/>
            <person name="Frisvad J.C."/>
            <person name="Larsen T.O."/>
            <person name="Kjaerboelling I."/>
            <person name="Rothschild-Mancinelli K."/>
            <person name="Lyhne E.K."/>
            <person name="Kogle M.E."/>
            <person name="Barry K."/>
            <person name="Clum A."/>
            <person name="Na H."/>
            <person name="Ledsgaard L."/>
            <person name="Lin J."/>
            <person name="Lipzen A."/>
            <person name="Kuo A."/>
            <person name="Riley R."/>
            <person name="Mondo S."/>
            <person name="LaButti K."/>
            <person name="Haridas S."/>
            <person name="Pangalinan J."/>
            <person name="Salamov A.A."/>
            <person name="Simmons B.A."/>
            <person name="Magnuson J.K."/>
            <person name="Chen J."/>
            <person name="Drula E."/>
            <person name="Henrissat B."/>
            <person name="Wiebenga A."/>
            <person name="Lubbers R.J."/>
            <person name="Gomes A.C."/>
            <person name="Macurrencykelacurrency M.R."/>
            <person name="Stajich J."/>
            <person name="Grigoriev I.V."/>
            <person name="Mortensen U.H."/>
            <person name="De vries R.P."/>
            <person name="Baker S.E."/>
            <person name="Andersen M.R."/>
        </authorList>
    </citation>
    <scope>NUCLEOTIDE SEQUENCE [LARGE SCALE GENOMIC DNA]</scope>
    <source>
        <strain evidence="2 3">CBS 756.74</strain>
    </source>
</reference>
<evidence type="ECO:0000256" key="1">
    <source>
        <dbReference type="SAM" id="Phobius"/>
    </source>
</evidence>
<sequence>MQAESRCSLLCLLTYLLLVVYSIYLLIVVLLETLTDLWSVEQLGLSSIYLGTCHCSTAVQCCLASISESEWTRCSMTSSRNLGAASVRLAAC</sequence>
<name>A0ABR4J9R8_9EURO</name>
<evidence type="ECO:0000313" key="2">
    <source>
        <dbReference type="EMBL" id="KAL2835812.1"/>
    </source>
</evidence>